<organism evidence="1">
    <name type="scientific">marine sediment metagenome</name>
    <dbReference type="NCBI Taxonomy" id="412755"/>
    <lineage>
        <taxon>unclassified sequences</taxon>
        <taxon>metagenomes</taxon>
        <taxon>ecological metagenomes</taxon>
    </lineage>
</organism>
<reference evidence="1" key="1">
    <citation type="journal article" date="2014" name="Front. Microbiol.">
        <title>High frequency of phylogenetically diverse reductive dehalogenase-homologous genes in deep subseafloor sedimentary metagenomes.</title>
        <authorList>
            <person name="Kawai M."/>
            <person name="Futagami T."/>
            <person name="Toyoda A."/>
            <person name="Takaki Y."/>
            <person name="Nishi S."/>
            <person name="Hori S."/>
            <person name="Arai W."/>
            <person name="Tsubouchi T."/>
            <person name="Morono Y."/>
            <person name="Uchiyama I."/>
            <person name="Ito T."/>
            <person name="Fujiyama A."/>
            <person name="Inagaki F."/>
            <person name="Takami H."/>
        </authorList>
    </citation>
    <scope>NUCLEOTIDE SEQUENCE</scope>
    <source>
        <strain evidence="1">Expedition CK06-06</strain>
    </source>
</reference>
<evidence type="ECO:0008006" key="2">
    <source>
        <dbReference type="Google" id="ProtNLM"/>
    </source>
</evidence>
<dbReference type="InterPro" id="IPR024227">
    <property type="entry name" value="DUF3795"/>
</dbReference>
<dbReference type="EMBL" id="BARS01003678">
    <property type="protein sequence ID" value="GAF85230.1"/>
    <property type="molecule type" value="Genomic_DNA"/>
</dbReference>
<gene>
    <name evidence="1" type="ORF">S01H1_07130</name>
</gene>
<name>X0U9Q8_9ZZZZ</name>
<evidence type="ECO:0000313" key="1">
    <source>
        <dbReference type="EMBL" id="GAF85230.1"/>
    </source>
</evidence>
<comment type="caution">
    <text evidence="1">The sequence shown here is derived from an EMBL/GenBank/DDBJ whole genome shotgun (WGS) entry which is preliminary data.</text>
</comment>
<dbReference type="AlphaFoldDB" id="X0U9Q8"/>
<sequence>MNEELIAPCGMNCSICGGYLAFKNDVRSKGVKMPYCIGCRPRDKKCAFLKKKCEKLLNNKVKYCYECEDFPCERLKRLDKRYRTFFRMSMIENFEFIKKKGLAKFLKKEKEKWECKKCGGIICCHNGICFDCSLNKLKNKKKLYRWEGNKNE</sequence>
<accession>X0U9Q8</accession>
<dbReference type="Pfam" id="PF12675">
    <property type="entry name" value="DUF3795"/>
    <property type="match status" value="1"/>
</dbReference>
<proteinExistence type="predicted"/>
<protein>
    <recommendedName>
        <fullName evidence="2">DUF3795 domain-containing protein</fullName>
    </recommendedName>
</protein>